<evidence type="ECO:0000313" key="3">
    <source>
        <dbReference type="Proteomes" id="UP001213000"/>
    </source>
</evidence>
<proteinExistence type="predicted"/>
<feature type="region of interest" description="Disordered" evidence="1">
    <location>
        <begin position="1"/>
        <end position="25"/>
    </location>
</feature>
<dbReference type="AlphaFoldDB" id="A0AAD5VKM9"/>
<name>A0AAD5VKM9_9AGAR</name>
<dbReference type="InterPro" id="IPR032675">
    <property type="entry name" value="LRR_dom_sf"/>
</dbReference>
<reference evidence="2" key="1">
    <citation type="submission" date="2022-07" db="EMBL/GenBank/DDBJ databases">
        <title>Genome Sequence of Leucocoprinus birnbaumii.</title>
        <authorList>
            <person name="Buettner E."/>
        </authorList>
    </citation>
    <scope>NUCLEOTIDE SEQUENCE</scope>
    <source>
        <strain evidence="2">VT141</strain>
    </source>
</reference>
<evidence type="ECO:0008006" key="4">
    <source>
        <dbReference type="Google" id="ProtNLM"/>
    </source>
</evidence>
<dbReference type="EMBL" id="JANIEX010000818">
    <property type="protein sequence ID" value="KAJ3562897.1"/>
    <property type="molecule type" value="Genomic_DNA"/>
</dbReference>
<evidence type="ECO:0000313" key="2">
    <source>
        <dbReference type="EMBL" id="KAJ3562897.1"/>
    </source>
</evidence>
<gene>
    <name evidence="2" type="ORF">NP233_g9288</name>
</gene>
<evidence type="ECO:0000256" key="1">
    <source>
        <dbReference type="SAM" id="MobiDB-lite"/>
    </source>
</evidence>
<dbReference type="Proteomes" id="UP001213000">
    <property type="component" value="Unassembled WGS sequence"/>
</dbReference>
<keyword evidence="3" id="KW-1185">Reference proteome</keyword>
<accession>A0AAD5VKM9</accession>
<comment type="caution">
    <text evidence="2">The sequence shown here is derived from an EMBL/GenBank/DDBJ whole genome shotgun (WGS) entry which is preliminary data.</text>
</comment>
<dbReference type="Gene3D" id="3.80.10.10">
    <property type="entry name" value="Ribonuclease Inhibitor"/>
    <property type="match status" value="1"/>
</dbReference>
<sequence length="610" mass="69289">MLPLHTVTQSAQGQGRSNDLEPQSSPTPFLPTELLVIIFEWYAAQCCTFRSEAPDASAWSLGLVCKCWRNLALSMPLLWNHLPVIQLTEDTIQDAACIYRWKSVLERSGNAPLKLHLAFDIDAHDFHVPLQNALAPFYGCSSRWEHITITNLTSLETQILFHAVYRNIPLLQSATFNFSETTFRTTANNTFTVFQYAPKLRTILVHSPSHRHRKTQLHFPWDQLMRYKESGIDMGTFPAILGISPKLESLHYQGKNFTYHFSDFLHHNHLRHLSVDTGSLRVFWEQLRRVTIPSLESFSIVVSDKHRSNAFSSSDMIDFIARSGCSIKRLVIRLVLQPIRQDLIGLLLLTPDLESLEIGSCHTPFLEDAVLQALVFSRNYPMPILPRLSNLTLTYEEDPCPDDIDLISRIVSSRQELVVNDSDPGQLPVVLDHIRVVLPDTPSRFRAMCQLGKWVDPLLPVPDSYTQPFPGTIVPYFDPISHASLLFRAAQPSQGATTLVETIPPVMLSLFLLAHLTEAIDQSDDMVLAIESIKPGVTELIANHFIQQGWVPGSESDILYIHSNQTRDDRSEIWTHIMSRNTKALDEILGYQAHKEPEDDLREMKYSRPC</sequence>
<protein>
    <recommendedName>
        <fullName evidence="4">F-box domain-containing protein</fullName>
    </recommendedName>
</protein>
<organism evidence="2 3">
    <name type="scientific">Leucocoprinus birnbaumii</name>
    <dbReference type="NCBI Taxonomy" id="56174"/>
    <lineage>
        <taxon>Eukaryota</taxon>
        <taxon>Fungi</taxon>
        <taxon>Dikarya</taxon>
        <taxon>Basidiomycota</taxon>
        <taxon>Agaricomycotina</taxon>
        <taxon>Agaricomycetes</taxon>
        <taxon>Agaricomycetidae</taxon>
        <taxon>Agaricales</taxon>
        <taxon>Agaricineae</taxon>
        <taxon>Agaricaceae</taxon>
        <taxon>Leucocoprinus</taxon>
    </lineage>
</organism>